<evidence type="ECO:0000313" key="1">
    <source>
        <dbReference type="EMBL" id="MFC4595621.1"/>
    </source>
</evidence>
<comment type="caution">
    <text evidence="1">The sequence shown here is derived from an EMBL/GenBank/DDBJ whole genome shotgun (WGS) entry which is preliminary data.</text>
</comment>
<protein>
    <submittedName>
        <fullName evidence="1">Uncharacterized protein</fullName>
    </submittedName>
</protein>
<proteinExistence type="predicted"/>
<keyword evidence="2" id="KW-1185">Reference proteome</keyword>
<dbReference type="RefSeq" id="WP_380806039.1">
    <property type="nucleotide sequence ID" value="NZ_JBHSFZ010000048.1"/>
</dbReference>
<gene>
    <name evidence="1" type="ORF">ACFO3E_15740</name>
</gene>
<accession>A0ABV9F4E6</accession>
<organism evidence="1 2">
    <name type="scientific">Sphingobium tyrosinilyticum</name>
    <dbReference type="NCBI Taxonomy" id="2715436"/>
    <lineage>
        <taxon>Bacteria</taxon>
        <taxon>Pseudomonadati</taxon>
        <taxon>Pseudomonadota</taxon>
        <taxon>Alphaproteobacteria</taxon>
        <taxon>Sphingomonadales</taxon>
        <taxon>Sphingomonadaceae</taxon>
        <taxon>Sphingobium</taxon>
    </lineage>
</organism>
<sequence>MITEELCGQRSYSRSTSIRDEKQGFFAIDEETLRCFRRHATGSYAPLPGIEPGMAMIDRQL</sequence>
<dbReference type="EMBL" id="JBHSFZ010000048">
    <property type="protein sequence ID" value="MFC4595621.1"/>
    <property type="molecule type" value="Genomic_DNA"/>
</dbReference>
<dbReference type="Proteomes" id="UP001595957">
    <property type="component" value="Unassembled WGS sequence"/>
</dbReference>
<reference evidence="2" key="1">
    <citation type="journal article" date="2019" name="Int. J. Syst. Evol. Microbiol.">
        <title>The Global Catalogue of Microorganisms (GCM) 10K type strain sequencing project: providing services to taxonomists for standard genome sequencing and annotation.</title>
        <authorList>
            <consortium name="The Broad Institute Genomics Platform"/>
            <consortium name="The Broad Institute Genome Sequencing Center for Infectious Disease"/>
            <person name="Wu L."/>
            <person name="Ma J."/>
        </authorList>
    </citation>
    <scope>NUCLEOTIDE SEQUENCE [LARGE SCALE GENOMIC DNA]</scope>
    <source>
        <strain evidence="2">NBRC 103632</strain>
    </source>
</reference>
<name>A0ABV9F4E6_9SPHN</name>
<evidence type="ECO:0000313" key="2">
    <source>
        <dbReference type="Proteomes" id="UP001595957"/>
    </source>
</evidence>